<dbReference type="Proteomes" id="UP000253727">
    <property type="component" value="Unassembled WGS sequence"/>
</dbReference>
<evidence type="ECO:0000313" key="3">
    <source>
        <dbReference type="Proteomes" id="UP000253727"/>
    </source>
</evidence>
<feature type="compositionally biased region" description="Basic and acidic residues" evidence="1">
    <location>
        <begin position="182"/>
        <end position="192"/>
    </location>
</feature>
<accession>A0A369Q828</accession>
<proteinExistence type="predicted"/>
<feature type="region of interest" description="Disordered" evidence="1">
    <location>
        <begin position="108"/>
        <end position="192"/>
    </location>
</feature>
<feature type="compositionally biased region" description="Basic and acidic residues" evidence="1">
    <location>
        <begin position="130"/>
        <end position="145"/>
    </location>
</feature>
<feature type="compositionally biased region" description="Basic and acidic residues" evidence="1">
    <location>
        <begin position="1"/>
        <end position="16"/>
    </location>
</feature>
<sequence>MPHPDDRLPKGCKDLEPPADGNDGDPGEIVVCGESGDDSAYYWSGSKEAAEDRIARETANAGDIPPPDVAGAGIFRGPATVSGLCGFGLNPCPPPPALLIDLEAIEESPPGSDADRVARGLAPLDNGNAVREELSEFEKQERKEALGLPPPNLSSGGELDEAQSDGRTGESRPITGAGSDLGSRESLFDEPV</sequence>
<keyword evidence="3" id="KW-1185">Reference proteome</keyword>
<evidence type="ECO:0000313" key="2">
    <source>
        <dbReference type="EMBL" id="RDC61043.1"/>
    </source>
</evidence>
<organism evidence="2 3">
    <name type="scientific">Alteripontixanthobacter maritimus</name>
    <dbReference type="NCBI Taxonomy" id="2161824"/>
    <lineage>
        <taxon>Bacteria</taxon>
        <taxon>Pseudomonadati</taxon>
        <taxon>Pseudomonadota</taxon>
        <taxon>Alphaproteobacteria</taxon>
        <taxon>Sphingomonadales</taxon>
        <taxon>Erythrobacteraceae</taxon>
        <taxon>Alteripontixanthobacter</taxon>
    </lineage>
</organism>
<feature type="region of interest" description="Disordered" evidence="1">
    <location>
        <begin position="1"/>
        <end position="33"/>
    </location>
</feature>
<evidence type="ECO:0000256" key="1">
    <source>
        <dbReference type="SAM" id="MobiDB-lite"/>
    </source>
</evidence>
<comment type="caution">
    <text evidence="2">The sequence shown here is derived from an EMBL/GenBank/DDBJ whole genome shotgun (WGS) entry which is preliminary data.</text>
</comment>
<dbReference type="EMBL" id="QBKA01000002">
    <property type="protein sequence ID" value="RDC61043.1"/>
    <property type="molecule type" value="Genomic_DNA"/>
</dbReference>
<dbReference type="AlphaFoldDB" id="A0A369Q828"/>
<reference evidence="2 3" key="1">
    <citation type="submission" date="2018-04" db="EMBL/GenBank/DDBJ databases">
        <title>Altererythrobacter sp. HME9302 genome sequencing and assembly.</title>
        <authorList>
            <person name="Kang H."/>
            <person name="Kim H."/>
            <person name="Joh K."/>
        </authorList>
    </citation>
    <scope>NUCLEOTIDE SEQUENCE [LARGE SCALE GENOMIC DNA]</scope>
    <source>
        <strain evidence="2 3">HME9302</strain>
    </source>
</reference>
<name>A0A369Q828_9SPHN</name>
<gene>
    <name evidence="2" type="ORF">HME9302_02260</name>
</gene>
<protein>
    <submittedName>
        <fullName evidence="2">Uncharacterized protein</fullName>
    </submittedName>
</protein>